<keyword evidence="3" id="KW-1185">Reference proteome</keyword>
<organism evidence="2 3">
    <name type="scientific">Psychroflexus halocasei</name>
    <dbReference type="NCBI Taxonomy" id="908615"/>
    <lineage>
        <taxon>Bacteria</taxon>
        <taxon>Pseudomonadati</taxon>
        <taxon>Bacteroidota</taxon>
        <taxon>Flavobacteriia</taxon>
        <taxon>Flavobacteriales</taxon>
        <taxon>Flavobacteriaceae</taxon>
        <taxon>Psychroflexus</taxon>
    </lineage>
</organism>
<evidence type="ECO:0000313" key="3">
    <source>
        <dbReference type="Proteomes" id="UP000198820"/>
    </source>
</evidence>
<evidence type="ECO:0000313" key="2">
    <source>
        <dbReference type="EMBL" id="SEA34526.1"/>
    </source>
</evidence>
<evidence type="ECO:0000256" key="1">
    <source>
        <dbReference type="SAM" id="SignalP"/>
    </source>
</evidence>
<dbReference type="EMBL" id="FNQF01000005">
    <property type="protein sequence ID" value="SEA34526.1"/>
    <property type="molecule type" value="Genomic_DNA"/>
</dbReference>
<feature type="chain" id="PRO_5011725371" evidence="1">
    <location>
        <begin position="22"/>
        <end position="393"/>
    </location>
</feature>
<proteinExistence type="predicted"/>
<reference evidence="2 3" key="1">
    <citation type="submission" date="2016-10" db="EMBL/GenBank/DDBJ databases">
        <authorList>
            <person name="de Groot N.N."/>
        </authorList>
    </citation>
    <scope>NUCLEOTIDE SEQUENCE [LARGE SCALE GENOMIC DNA]</scope>
    <source>
        <strain evidence="2 3">DSM 23581</strain>
    </source>
</reference>
<gene>
    <name evidence="2" type="ORF">SAMN05421540_10513</name>
</gene>
<dbReference type="AlphaFoldDB" id="A0A1H4AF81"/>
<dbReference type="RefSeq" id="WP_159429400.1">
    <property type="nucleotide sequence ID" value="NZ_FNQF01000005.1"/>
</dbReference>
<sequence>MKLKNLLLLILVFGASQISFSQLKQADTVSTYKSIIPVERQSLLSNVDLIANMQFGHSSDWDDGSWQGSKFNMNQFRMEIRGWVTEKLYFRFRHRYTSSFEPQSVDNIIKGVDYAALTFKVNEKWSITAGKMATDWGGIEFDLNPIDIYTYSDIIEQADNYLAGVGATYQATKDHSFGLQLLNPRTQTAEEIYGEDVIIGGDIETAKAPWAGVFNWRGSFFDGKLNTLWHYSVFNEGDDDFQNYMAFGQQLNLNKWSIAYDYKLSLEDVDRTGIIRNLISTNDQTYVLRNTRYESHWLSVQHRIHPQWQLSLTAFVDFSSVKNEMGDYKKVRNAYSYIPAIEYYPFKDYNVKLFVNYVGRVFRYTDFAEDTFNLSNGDTGRLSFGIITPLNFL</sequence>
<feature type="signal peptide" evidence="1">
    <location>
        <begin position="1"/>
        <end position="21"/>
    </location>
</feature>
<dbReference type="InterPro" id="IPR010870">
    <property type="entry name" value="Porin_O/P"/>
</dbReference>
<dbReference type="SUPFAM" id="SSF56935">
    <property type="entry name" value="Porins"/>
    <property type="match status" value="1"/>
</dbReference>
<dbReference type="Proteomes" id="UP000198820">
    <property type="component" value="Unassembled WGS sequence"/>
</dbReference>
<dbReference type="Pfam" id="PF07396">
    <property type="entry name" value="Porin_O_P"/>
    <property type="match status" value="1"/>
</dbReference>
<dbReference type="STRING" id="908615.SAMN05421540_10513"/>
<accession>A0A1H4AF81</accession>
<keyword evidence="1" id="KW-0732">Signal</keyword>
<name>A0A1H4AF81_9FLAO</name>
<protein>
    <submittedName>
        <fullName evidence="2">Phosphate-selective porin O and P</fullName>
    </submittedName>
</protein>